<feature type="compositionally biased region" description="Low complexity" evidence="1">
    <location>
        <begin position="58"/>
        <end position="72"/>
    </location>
</feature>
<dbReference type="GeneID" id="27334125"/>
<feature type="compositionally biased region" description="Low complexity" evidence="1">
    <location>
        <begin position="1"/>
        <end position="26"/>
    </location>
</feature>
<dbReference type="Proteomes" id="UP000053328">
    <property type="component" value="Unassembled WGS sequence"/>
</dbReference>
<evidence type="ECO:0000256" key="1">
    <source>
        <dbReference type="SAM" id="MobiDB-lite"/>
    </source>
</evidence>
<dbReference type="OrthoDB" id="5398665at2759"/>
<dbReference type="VEuPathDB" id="FungiDB:PV08_07042"/>
<dbReference type="AlphaFoldDB" id="A0A0D2B6E1"/>
<feature type="region of interest" description="Disordered" evidence="1">
    <location>
        <begin position="1"/>
        <end position="34"/>
    </location>
</feature>
<reference evidence="2 3" key="1">
    <citation type="submission" date="2015-01" db="EMBL/GenBank/DDBJ databases">
        <title>The Genome Sequence of Exophiala spinifera CBS89968.</title>
        <authorList>
            <consortium name="The Broad Institute Genomics Platform"/>
            <person name="Cuomo C."/>
            <person name="de Hoog S."/>
            <person name="Gorbushina A."/>
            <person name="Stielow B."/>
            <person name="Teixiera M."/>
            <person name="Abouelleil A."/>
            <person name="Chapman S.B."/>
            <person name="Priest M."/>
            <person name="Young S.K."/>
            <person name="Wortman J."/>
            <person name="Nusbaum C."/>
            <person name="Birren B."/>
        </authorList>
    </citation>
    <scope>NUCLEOTIDE SEQUENCE [LARGE SCALE GENOMIC DNA]</scope>
    <source>
        <strain evidence="2 3">CBS 89968</strain>
    </source>
</reference>
<organism evidence="2 3">
    <name type="scientific">Exophiala spinifera</name>
    <dbReference type="NCBI Taxonomy" id="91928"/>
    <lineage>
        <taxon>Eukaryota</taxon>
        <taxon>Fungi</taxon>
        <taxon>Dikarya</taxon>
        <taxon>Ascomycota</taxon>
        <taxon>Pezizomycotina</taxon>
        <taxon>Eurotiomycetes</taxon>
        <taxon>Chaetothyriomycetidae</taxon>
        <taxon>Chaetothyriales</taxon>
        <taxon>Herpotrichiellaceae</taxon>
        <taxon>Exophiala</taxon>
    </lineage>
</organism>
<feature type="region of interest" description="Disordered" evidence="1">
    <location>
        <begin position="58"/>
        <end position="97"/>
    </location>
</feature>
<sequence length="171" mass="18263">MDVGETSTTNGSNNGTEQTTTTPELTSDSEEEEAIVVEPEVLEAAAVEGGMLYTMTATNTTDNAASGHAGEQADAEADAEAEAGVEGEEDKQQEEEVPIHEAIMTSNTYLTIAAITADQQAAFEDNDLVLHFQPGIEPPILGFDPRVVQDDFDPFDLDFSGLIDFNTNMSE</sequence>
<dbReference type="STRING" id="91928.A0A0D2B6E1"/>
<dbReference type="HOGENOM" id="CLU_1562897_0_0_1"/>
<evidence type="ECO:0000313" key="2">
    <source>
        <dbReference type="EMBL" id="KIW14260.1"/>
    </source>
</evidence>
<dbReference type="EMBL" id="KN847496">
    <property type="protein sequence ID" value="KIW14260.1"/>
    <property type="molecule type" value="Genomic_DNA"/>
</dbReference>
<name>A0A0D2B6E1_9EURO</name>
<dbReference type="RefSeq" id="XP_016234476.1">
    <property type="nucleotide sequence ID" value="XM_016381374.1"/>
</dbReference>
<gene>
    <name evidence="2" type="ORF">PV08_07042</name>
</gene>
<feature type="compositionally biased region" description="Acidic residues" evidence="1">
    <location>
        <begin position="73"/>
        <end position="96"/>
    </location>
</feature>
<keyword evidence="3" id="KW-1185">Reference proteome</keyword>
<accession>A0A0D2B6E1</accession>
<protein>
    <submittedName>
        <fullName evidence="2">Uncharacterized protein</fullName>
    </submittedName>
</protein>
<proteinExistence type="predicted"/>
<evidence type="ECO:0000313" key="3">
    <source>
        <dbReference type="Proteomes" id="UP000053328"/>
    </source>
</evidence>